<dbReference type="Pfam" id="PF09630">
    <property type="entry name" value="DUF2024"/>
    <property type="match status" value="1"/>
</dbReference>
<proteinExistence type="predicted"/>
<reference evidence="1 2" key="1">
    <citation type="submission" date="2018-02" db="EMBL/GenBank/DDBJ databases">
        <title>Complete genome of Nitrosopumilus oxyclinae HCE1.</title>
        <authorList>
            <person name="Qin W."/>
            <person name="Zheng Y."/>
            <person name="Stahl D.A."/>
        </authorList>
    </citation>
    <scope>NUCLEOTIDE SEQUENCE [LARGE SCALE GENOMIC DNA]</scope>
    <source>
        <strain evidence="1 2">HCE1</strain>
    </source>
</reference>
<name>A0A7D5M6L9_9ARCH</name>
<dbReference type="InterPro" id="IPR018592">
    <property type="entry name" value="DUF2024"/>
</dbReference>
<dbReference type="SUPFAM" id="SSF160766">
    <property type="entry name" value="NE1680-like"/>
    <property type="match status" value="1"/>
</dbReference>
<accession>A0A7D5M6L9</accession>
<sequence>MDFHVFDSYVKAKDGHTMHFDVVTDTSDLEKAISYAKEWLKSIGEESSTVTANECKFCHTQSVPEDMEIEIMTIGYSISKMEGCPN</sequence>
<dbReference type="InterPro" id="IPR023122">
    <property type="entry name" value="NE1680-like_sf"/>
</dbReference>
<evidence type="ECO:0000313" key="2">
    <source>
        <dbReference type="Proteomes" id="UP000509441"/>
    </source>
</evidence>
<evidence type="ECO:0000313" key="1">
    <source>
        <dbReference type="EMBL" id="QLH05628.1"/>
    </source>
</evidence>
<protein>
    <submittedName>
        <fullName evidence="1">DUF2024 domain-containing protein</fullName>
    </submittedName>
</protein>
<dbReference type="OrthoDB" id="5685at2157"/>
<dbReference type="Gene3D" id="3.10.510.10">
    <property type="entry name" value="NE1680-like"/>
    <property type="match status" value="1"/>
</dbReference>
<keyword evidence="2" id="KW-1185">Reference proteome</keyword>
<dbReference type="AlphaFoldDB" id="A0A7D5M6L9"/>
<dbReference type="GeneID" id="56061956"/>
<gene>
    <name evidence="1" type="ORF">C5F49_08140</name>
</gene>
<dbReference type="RefSeq" id="WP_179362536.1">
    <property type="nucleotide sequence ID" value="NZ_CP026994.1"/>
</dbReference>
<dbReference type="EMBL" id="CP026994">
    <property type="protein sequence ID" value="QLH05628.1"/>
    <property type="molecule type" value="Genomic_DNA"/>
</dbReference>
<dbReference type="KEGG" id="nox:C5F49_08140"/>
<organism evidence="1 2">
    <name type="scientific">Nitrosopumilus oxyclinae</name>
    <dbReference type="NCBI Taxonomy" id="1959104"/>
    <lineage>
        <taxon>Archaea</taxon>
        <taxon>Nitrososphaerota</taxon>
        <taxon>Nitrososphaeria</taxon>
        <taxon>Nitrosopumilales</taxon>
        <taxon>Nitrosopumilaceae</taxon>
        <taxon>Nitrosopumilus</taxon>
    </lineage>
</organism>
<dbReference type="Proteomes" id="UP000509441">
    <property type="component" value="Chromosome"/>
</dbReference>